<name>F6FGC3_MYCHI</name>
<organism evidence="1 2">
    <name type="scientific">Mycoplasma haemofelis (strain Ohio2)</name>
    <dbReference type="NCBI Taxonomy" id="859194"/>
    <lineage>
        <taxon>Bacteria</taxon>
        <taxon>Bacillati</taxon>
        <taxon>Mycoplasmatota</taxon>
        <taxon>Mollicutes</taxon>
        <taxon>Mycoplasmataceae</taxon>
        <taxon>Mycoplasma</taxon>
    </lineage>
</organism>
<dbReference type="KEGG" id="mhf:MHF_0218"/>
<dbReference type="Proteomes" id="UP000007952">
    <property type="component" value="Chromosome"/>
</dbReference>
<proteinExistence type="predicted"/>
<gene>
    <name evidence="1" type="ordered locus">MHF_0218</name>
</gene>
<accession>F6FGC3</accession>
<sequence length="203" mass="22033">MNSIAKSALVMGGIGAGGVGGWGGYKLMNPDRESIHSLITKNGEYYLLSTGDSKDDTTWTSIIGDSNSITQIKNSTGLKEVTNSTLKEWCSKTKDLPSSDDNSLKNYKSLCTKLSTKGKAKADGVKVIDKDDESSWTKKKATYTSETASKANKLTIKVGSGEGTDKAFDNFEAVRTWCGEELGNMFVEANSKTYESFKKWCAQ</sequence>
<dbReference type="AlphaFoldDB" id="F6FGC3"/>
<reference evidence="1 2" key="1">
    <citation type="journal article" date="2011" name="J. Bacteriol.">
        <title>Complete genome sequences of two hemotropic Mycoplasmas, Mycoplasma haemofelis strain Ohio2 and Mycoplasma suis strain Illinois.</title>
        <authorList>
            <person name="Messick J.B."/>
            <person name="Santos A.P."/>
            <person name="Guimaraes A.M."/>
        </authorList>
    </citation>
    <scope>NUCLEOTIDE SEQUENCE [LARGE SCALE GENOMIC DNA]</scope>
    <source>
        <strain evidence="1 2">Ohio2</strain>
    </source>
</reference>
<evidence type="ECO:0000313" key="2">
    <source>
        <dbReference type="Proteomes" id="UP000007952"/>
    </source>
</evidence>
<dbReference type="STRING" id="859194.MHF_0218"/>
<dbReference type="HOGENOM" id="CLU_114919_1_0_14"/>
<protein>
    <submittedName>
        <fullName evidence="1">Uncharacterized protein</fullName>
    </submittedName>
</protein>
<dbReference type="BioCyc" id="MHAE859194:G1GR7-213-MONOMER"/>
<dbReference type="EMBL" id="CP002808">
    <property type="protein sequence ID" value="AEG72513.1"/>
    <property type="molecule type" value="Genomic_DNA"/>
</dbReference>
<reference key="2">
    <citation type="submission" date="2011-05" db="EMBL/GenBank/DDBJ databases">
        <title>The Genome of Mycoplasma haemofelis Strain Ohio2, a pathogenic hemoplasma of the cat.</title>
        <authorList>
            <person name="Santos A.P."/>
            <person name="Guimaraes A.M.S."/>
            <person name="SanMiguel P.J."/>
            <person name="Martin S.W."/>
            <person name="Messick J.B."/>
        </authorList>
    </citation>
    <scope>NUCLEOTIDE SEQUENCE</scope>
    <source>
        <strain>Ohio2</strain>
    </source>
</reference>
<evidence type="ECO:0000313" key="1">
    <source>
        <dbReference type="EMBL" id="AEG72513.1"/>
    </source>
</evidence>